<organism evidence="9 10">
    <name type="scientific">Cetobacterium somerae ATCC BAA-474</name>
    <dbReference type="NCBI Taxonomy" id="1319815"/>
    <lineage>
        <taxon>Bacteria</taxon>
        <taxon>Fusobacteriati</taxon>
        <taxon>Fusobacteriota</taxon>
        <taxon>Fusobacteriia</taxon>
        <taxon>Fusobacteriales</taxon>
        <taxon>Fusobacteriaceae</taxon>
        <taxon>Cetobacterium</taxon>
    </lineage>
</organism>
<dbReference type="NCBIfam" id="TIGR01097">
    <property type="entry name" value="PhnE"/>
    <property type="match status" value="1"/>
</dbReference>
<dbReference type="Pfam" id="PF00528">
    <property type="entry name" value="BPD_transp_1"/>
    <property type="match status" value="1"/>
</dbReference>
<dbReference type="PANTHER" id="PTHR30043:SF1">
    <property type="entry name" value="ABC TRANSPORT SYSTEM PERMEASE PROTEIN P69"/>
    <property type="match status" value="1"/>
</dbReference>
<feature type="domain" description="ABC transmembrane type-1" evidence="8">
    <location>
        <begin position="74"/>
        <end position="257"/>
    </location>
</feature>
<keyword evidence="4 7" id="KW-0812">Transmembrane</keyword>
<evidence type="ECO:0000259" key="8">
    <source>
        <dbReference type="PROSITE" id="PS50928"/>
    </source>
</evidence>
<dbReference type="InterPro" id="IPR005769">
    <property type="entry name" value="PhnE/PtxC"/>
</dbReference>
<dbReference type="Proteomes" id="UP000017081">
    <property type="component" value="Unassembled WGS sequence"/>
</dbReference>
<reference evidence="9 10" key="1">
    <citation type="submission" date="2013-08" db="EMBL/GenBank/DDBJ databases">
        <authorList>
            <person name="Weinstock G."/>
            <person name="Sodergren E."/>
            <person name="Wylie T."/>
            <person name="Fulton L."/>
            <person name="Fulton R."/>
            <person name="Fronick C."/>
            <person name="O'Laughlin M."/>
            <person name="Godfrey J."/>
            <person name="Miner T."/>
            <person name="Herter B."/>
            <person name="Appelbaum E."/>
            <person name="Cordes M."/>
            <person name="Lek S."/>
            <person name="Wollam A."/>
            <person name="Pepin K.H."/>
            <person name="Palsikar V.B."/>
            <person name="Mitreva M."/>
            <person name="Wilson R.K."/>
        </authorList>
    </citation>
    <scope>NUCLEOTIDE SEQUENCE [LARGE SCALE GENOMIC DNA]</scope>
    <source>
        <strain evidence="9 10">ATCC BAA-474</strain>
    </source>
</reference>
<dbReference type="PROSITE" id="PS50928">
    <property type="entry name" value="ABC_TM1"/>
    <property type="match status" value="1"/>
</dbReference>
<dbReference type="PANTHER" id="PTHR30043">
    <property type="entry name" value="PHOSPHONATES TRANSPORT SYSTEM PERMEASE PROTEIN"/>
    <property type="match status" value="1"/>
</dbReference>
<feature type="transmembrane region" description="Helical" evidence="7">
    <location>
        <begin position="20"/>
        <end position="40"/>
    </location>
</feature>
<dbReference type="EMBL" id="AXZF01000067">
    <property type="protein sequence ID" value="ERT68383.1"/>
    <property type="molecule type" value="Genomic_DNA"/>
</dbReference>
<protein>
    <recommendedName>
        <fullName evidence="8">ABC transmembrane type-1 domain-containing protein</fullName>
    </recommendedName>
</protein>
<keyword evidence="10" id="KW-1185">Reference proteome</keyword>
<evidence type="ECO:0000256" key="1">
    <source>
        <dbReference type="ARBA" id="ARBA00004651"/>
    </source>
</evidence>
<evidence type="ECO:0000256" key="6">
    <source>
        <dbReference type="ARBA" id="ARBA00023136"/>
    </source>
</evidence>
<dbReference type="InterPro" id="IPR000515">
    <property type="entry name" value="MetI-like"/>
</dbReference>
<feature type="transmembrane region" description="Helical" evidence="7">
    <location>
        <begin position="234"/>
        <end position="253"/>
    </location>
</feature>
<gene>
    <name evidence="9" type="ORF">HMPREF0202_01772</name>
</gene>
<evidence type="ECO:0000256" key="5">
    <source>
        <dbReference type="ARBA" id="ARBA00022989"/>
    </source>
</evidence>
<proteinExistence type="inferred from homology"/>
<keyword evidence="3" id="KW-1003">Cell membrane</keyword>
<evidence type="ECO:0000313" key="9">
    <source>
        <dbReference type="EMBL" id="ERT68383.1"/>
    </source>
</evidence>
<feature type="transmembrane region" description="Helical" evidence="7">
    <location>
        <begin position="119"/>
        <end position="138"/>
    </location>
</feature>
<comment type="similarity">
    <text evidence="7">Belongs to the binding-protein-dependent transport system permease family.</text>
</comment>
<dbReference type="CDD" id="cd06261">
    <property type="entry name" value="TM_PBP2"/>
    <property type="match status" value="1"/>
</dbReference>
<dbReference type="InterPro" id="IPR035906">
    <property type="entry name" value="MetI-like_sf"/>
</dbReference>
<keyword evidence="5 7" id="KW-1133">Transmembrane helix</keyword>
<accession>U7VC66</accession>
<dbReference type="HOGENOM" id="CLU_064254_1_2_0"/>
<dbReference type="eggNOG" id="COG3639">
    <property type="taxonomic scope" value="Bacteria"/>
</dbReference>
<keyword evidence="6 7" id="KW-0472">Membrane</keyword>
<dbReference type="STRING" id="1319815.HMPREF0202_01772"/>
<keyword evidence="2 7" id="KW-0813">Transport</keyword>
<comment type="subcellular location">
    <subcellularLocation>
        <location evidence="1 7">Cell membrane</location>
        <topology evidence="1 7">Multi-pass membrane protein</topology>
    </subcellularLocation>
</comment>
<sequence>MKKNYFGKIKIKDHKNDKFLNKIMLGISILFLLSFFKLNLDFGRVARGLNKLGNILLEFGKPDASVFKFVLIAVWESFEIAFMATLVGVVFSVPLAFLTASNTAPWKPLSLAIKSYISFIRAVPSLIWAVIFVSSVGLGPFSGILGLSVHTVAYLTKAYFQSIEDLGEESILAIKATGASWLNIMKAAILPNIKRVITGWTALRFESNMAQSSIIGVVGAGGIGYIISKFIKSYDFNAAGTALIVLMIISVSVERLGSLLKTYTERG</sequence>
<evidence type="ECO:0000256" key="7">
    <source>
        <dbReference type="RuleBase" id="RU363032"/>
    </source>
</evidence>
<comment type="caution">
    <text evidence="9">The sequence shown here is derived from an EMBL/GenBank/DDBJ whole genome shotgun (WGS) entry which is preliminary data.</text>
</comment>
<evidence type="ECO:0000256" key="2">
    <source>
        <dbReference type="ARBA" id="ARBA00022448"/>
    </source>
</evidence>
<dbReference type="SUPFAM" id="SSF161098">
    <property type="entry name" value="MetI-like"/>
    <property type="match status" value="1"/>
</dbReference>
<feature type="transmembrane region" description="Helical" evidence="7">
    <location>
        <begin position="80"/>
        <end position="98"/>
    </location>
</feature>
<feature type="transmembrane region" description="Helical" evidence="7">
    <location>
        <begin position="209"/>
        <end position="227"/>
    </location>
</feature>
<dbReference type="RefSeq" id="WP_023051308.1">
    <property type="nucleotide sequence ID" value="NZ_CP173062.2"/>
</dbReference>
<dbReference type="AlphaFoldDB" id="U7VC66"/>
<evidence type="ECO:0000313" key="10">
    <source>
        <dbReference type="Proteomes" id="UP000017081"/>
    </source>
</evidence>
<evidence type="ECO:0000256" key="4">
    <source>
        <dbReference type="ARBA" id="ARBA00022692"/>
    </source>
</evidence>
<evidence type="ECO:0000256" key="3">
    <source>
        <dbReference type="ARBA" id="ARBA00022475"/>
    </source>
</evidence>
<dbReference type="Gene3D" id="1.10.3720.10">
    <property type="entry name" value="MetI-like"/>
    <property type="match status" value="1"/>
</dbReference>
<name>U7VC66_9FUSO</name>
<dbReference type="GO" id="GO:0015416">
    <property type="term" value="F:ABC-type phosphonate transporter activity"/>
    <property type="evidence" value="ECO:0007669"/>
    <property type="project" value="InterPro"/>
</dbReference>
<dbReference type="GO" id="GO:0005886">
    <property type="term" value="C:plasma membrane"/>
    <property type="evidence" value="ECO:0007669"/>
    <property type="project" value="UniProtKB-SubCell"/>
</dbReference>